<name>A0A1R2BK08_9CILI</name>
<evidence type="ECO:0008006" key="4">
    <source>
        <dbReference type="Google" id="ProtNLM"/>
    </source>
</evidence>
<dbReference type="Proteomes" id="UP000187209">
    <property type="component" value="Unassembled WGS sequence"/>
</dbReference>
<dbReference type="SUPFAM" id="SSF52540">
    <property type="entry name" value="P-loop containing nucleoside triphosphate hydrolases"/>
    <property type="match status" value="1"/>
</dbReference>
<dbReference type="Gene3D" id="3.40.50.300">
    <property type="entry name" value="P-loop containing nucleotide triphosphate hydrolases"/>
    <property type="match status" value="1"/>
</dbReference>
<dbReference type="InterPro" id="IPR027417">
    <property type="entry name" value="P-loop_NTPase"/>
</dbReference>
<keyword evidence="3" id="KW-1185">Reference proteome</keyword>
<evidence type="ECO:0000313" key="2">
    <source>
        <dbReference type="EMBL" id="OMJ77061.1"/>
    </source>
</evidence>
<dbReference type="EMBL" id="MPUH01000595">
    <property type="protein sequence ID" value="OMJ77061.1"/>
    <property type="molecule type" value="Genomic_DNA"/>
</dbReference>
<evidence type="ECO:0000256" key="1">
    <source>
        <dbReference type="SAM" id="Coils"/>
    </source>
</evidence>
<sequence length="481" mass="54960">MEQEEESKEDINKLTLMLDEADMKIIVTNQQTINLLGKTGAGKSTTLCLLSDLVPRVEESDYGEIIIDFDQQEEVKIEIGHSNTSCTTLPNFMNIKGELYWDCPGFCDNKSIMQEIVNLFCIKKIFDSALSYKIVLVISFDTIISSRGRELAETLRQLVEMFPEHNKLFNCLSIIVTKCTNKKYTSNLFVTNLAKMAAENNEFELARPLISKLSTSPDKVAIFRIPNTTSDINEELRNEIKSSVQVSNYEKLIMRNSLSDRAKLAIDRLIELYDLNINEKMSKFAEGLIIKFRSENDMNSLNQGKTALEKFSELFNIENPDIKMFESGMLELCSYFTGSELQAREIKNLTFRIEFYNSYRSPGSPKINLASWISHISTAKSVIEGCINFQNEAEARKQAEKFNKENKKKIDELNKQIENKNSKDNEIMEMMKFMAESNAQRDEANQRMLMEMMESNKKMVLEIANMKPQVIESGGGGCIVI</sequence>
<organism evidence="2 3">
    <name type="scientific">Stentor coeruleus</name>
    <dbReference type="NCBI Taxonomy" id="5963"/>
    <lineage>
        <taxon>Eukaryota</taxon>
        <taxon>Sar</taxon>
        <taxon>Alveolata</taxon>
        <taxon>Ciliophora</taxon>
        <taxon>Postciliodesmatophora</taxon>
        <taxon>Heterotrichea</taxon>
        <taxon>Heterotrichida</taxon>
        <taxon>Stentoridae</taxon>
        <taxon>Stentor</taxon>
    </lineage>
</organism>
<accession>A0A1R2BK08</accession>
<feature type="coiled-coil region" evidence="1">
    <location>
        <begin position="392"/>
        <end position="430"/>
    </location>
</feature>
<keyword evidence="1" id="KW-0175">Coiled coil</keyword>
<gene>
    <name evidence="2" type="ORF">SteCoe_23413</name>
</gene>
<evidence type="ECO:0000313" key="3">
    <source>
        <dbReference type="Proteomes" id="UP000187209"/>
    </source>
</evidence>
<proteinExistence type="predicted"/>
<comment type="caution">
    <text evidence="2">The sequence shown here is derived from an EMBL/GenBank/DDBJ whole genome shotgun (WGS) entry which is preliminary data.</text>
</comment>
<reference evidence="2 3" key="1">
    <citation type="submission" date="2016-11" db="EMBL/GenBank/DDBJ databases">
        <title>The macronuclear genome of Stentor coeruleus: a giant cell with tiny introns.</title>
        <authorList>
            <person name="Slabodnick M."/>
            <person name="Ruby J.G."/>
            <person name="Reiff S.B."/>
            <person name="Swart E.C."/>
            <person name="Gosai S."/>
            <person name="Prabakaran S."/>
            <person name="Witkowska E."/>
            <person name="Larue G.E."/>
            <person name="Fisher S."/>
            <person name="Freeman R.M."/>
            <person name="Gunawardena J."/>
            <person name="Chu W."/>
            <person name="Stover N.A."/>
            <person name="Gregory B.D."/>
            <person name="Nowacki M."/>
            <person name="Derisi J."/>
            <person name="Roy S.W."/>
            <person name="Marshall W.F."/>
            <person name="Sood P."/>
        </authorList>
    </citation>
    <scope>NUCLEOTIDE SEQUENCE [LARGE SCALE GENOMIC DNA]</scope>
    <source>
        <strain evidence="2">WM001</strain>
    </source>
</reference>
<dbReference type="AlphaFoldDB" id="A0A1R2BK08"/>
<protein>
    <recommendedName>
        <fullName evidence="4">G domain-containing protein</fullName>
    </recommendedName>
</protein>
<dbReference type="OrthoDB" id="8954335at2759"/>